<dbReference type="InterPro" id="IPR004101">
    <property type="entry name" value="Mur_ligase_C"/>
</dbReference>
<dbReference type="Pfam" id="PF02875">
    <property type="entry name" value="Mur_ligase_C"/>
    <property type="match status" value="1"/>
</dbReference>
<name>A0A645H4B9_9ZZZZ</name>
<keyword evidence="2" id="KW-0436">Ligase</keyword>
<dbReference type="InterPro" id="IPR036615">
    <property type="entry name" value="Mur_ligase_C_dom_sf"/>
</dbReference>
<comment type="caution">
    <text evidence="2">The sequence shown here is derived from an EMBL/GenBank/DDBJ whole genome shotgun (WGS) entry which is preliminary data.</text>
</comment>
<gene>
    <name evidence="2" type="primary">murC_45</name>
    <name evidence="2" type="ORF">SDC9_181353</name>
</gene>
<evidence type="ECO:0000313" key="2">
    <source>
        <dbReference type="EMBL" id="MPN33861.1"/>
    </source>
</evidence>
<dbReference type="Gene3D" id="3.90.190.20">
    <property type="entry name" value="Mur ligase, C-terminal domain"/>
    <property type="match status" value="1"/>
</dbReference>
<dbReference type="InterPro" id="IPR050061">
    <property type="entry name" value="MurCDEF_pg_biosynth"/>
</dbReference>
<accession>A0A645H4B9</accession>
<proteinExistence type="predicted"/>
<feature type="domain" description="Mur ligase C-terminal" evidence="1">
    <location>
        <begin position="12"/>
        <end position="91"/>
    </location>
</feature>
<organism evidence="2">
    <name type="scientific">bioreactor metagenome</name>
    <dbReference type="NCBI Taxonomy" id="1076179"/>
    <lineage>
        <taxon>unclassified sequences</taxon>
        <taxon>metagenomes</taxon>
        <taxon>ecological metagenomes</taxon>
    </lineage>
</organism>
<protein>
    <submittedName>
        <fullName evidence="2">UDP-N-acetylmuramate--L-alanine ligase</fullName>
        <ecNumber evidence="2">6.3.2.8</ecNumber>
    </submittedName>
</protein>
<dbReference type="AlphaFoldDB" id="A0A645H4B9"/>
<sequence length="108" mass="12144">MFAVFEPHQLSRAKLFFNEFAAALEKADRVIITKPFLGREAYKNLEPVDFDLLCSKIGNHKAEHIKTSDEICSKILNEAKSGDIIIVFGAGESYKLSREIINSLSKNL</sequence>
<dbReference type="EC" id="6.3.2.8" evidence="2"/>
<dbReference type="PANTHER" id="PTHR43445:SF3">
    <property type="entry name" value="UDP-N-ACETYLMURAMATE--L-ALANINE LIGASE"/>
    <property type="match status" value="1"/>
</dbReference>
<dbReference type="PANTHER" id="PTHR43445">
    <property type="entry name" value="UDP-N-ACETYLMURAMATE--L-ALANINE LIGASE-RELATED"/>
    <property type="match status" value="1"/>
</dbReference>
<dbReference type="EMBL" id="VSSQ01086579">
    <property type="protein sequence ID" value="MPN33861.1"/>
    <property type="molecule type" value="Genomic_DNA"/>
</dbReference>
<dbReference type="GO" id="GO:0008763">
    <property type="term" value="F:UDP-N-acetylmuramate-L-alanine ligase activity"/>
    <property type="evidence" value="ECO:0007669"/>
    <property type="project" value="UniProtKB-EC"/>
</dbReference>
<reference evidence="2" key="1">
    <citation type="submission" date="2019-08" db="EMBL/GenBank/DDBJ databases">
        <authorList>
            <person name="Kucharzyk K."/>
            <person name="Murdoch R.W."/>
            <person name="Higgins S."/>
            <person name="Loffler F."/>
        </authorList>
    </citation>
    <scope>NUCLEOTIDE SEQUENCE</scope>
</reference>
<dbReference type="SUPFAM" id="SSF53244">
    <property type="entry name" value="MurD-like peptide ligases, peptide-binding domain"/>
    <property type="match status" value="1"/>
</dbReference>
<evidence type="ECO:0000259" key="1">
    <source>
        <dbReference type="Pfam" id="PF02875"/>
    </source>
</evidence>